<evidence type="ECO:0000313" key="2">
    <source>
        <dbReference type="EMBL" id="MDX7015979.1"/>
    </source>
</evidence>
<comment type="caution">
    <text evidence="2">The sequence shown here is derived from an EMBL/GenBank/DDBJ whole genome shotgun (WGS) entry which is preliminary data.</text>
</comment>
<organism evidence="2 3">
    <name type="scientific">Klebsiella aerogenes</name>
    <name type="common">Enterobacter aerogenes</name>
    <dbReference type="NCBI Taxonomy" id="548"/>
    <lineage>
        <taxon>Bacteria</taxon>
        <taxon>Pseudomonadati</taxon>
        <taxon>Pseudomonadota</taxon>
        <taxon>Gammaproteobacteria</taxon>
        <taxon>Enterobacterales</taxon>
        <taxon>Enterobacteriaceae</taxon>
        <taxon>Klebsiella/Raoultella group</taxon>
        <taxon>Klebsiella</taxon>
    </lineage>
</organism>
<dbReference type="AlphaFoldDB" id="A0AAW9E775"/>
<reference evidence="2" key="1">
    <citation type="submission" date="2023-11" db="EMBL/GenBank/DDBJ databases">
        <title>Detection of rare carbapenemases in Enterobacterales - comparison of two colorimetric and two CIM-based carbapenemase assays.</title>
        <authorList>
            <person name="Schaffarczyk L."/>
            <person name="Noster J."/>
            <person name="Stelzer Y."/>
            <person name="Sattler J."/>
            <person name="Gatermann S."/>
            <person name="Hamprecht A."/>
        </authorList>
    </citation>
    <scope>NUCLEOTIDE SEQUENCE</scope>
    <source>
        <strain evidence="2">CIM-Cont-037</strain>
    </source>
</reference>
<accession>A0AAW9E775</accession>
<dbReference type="InterPro" id="IPR056642">
    <property type="entry name" value="DUF7740"/>
</dbReference>
<dbReference type="Pfam" id="PF24886">
    <property type="entry name" value="DUF7740"/>
    <property type="match status" value="1"/>
</dbReference>
<feature type="domain" description="DUF7740" evidence="1">
    <location>
        <begin position="24"/>
        <end position="86"/>
    </location>
</feature>
<name>A0AAW9E775_KLEAE</name>
<sequence>MSLKHRLPELEASIDPAALRAAADEYSDLLLTLCLCMKMAGPTRANVRACATALKKRMTTWHSQKELNAILSSWDPVGYVLGLRREANDNARAAGDPVDVFV</sequence>
<gene>
    <name evidence="2" type="ORF">SJ059_16095</name>
</gene>
<evidence type="ECO:0000313" key="3">
    <source>
        <dbReference type="Proteomes" id="UP001279012"/>
    </source>
</evidence>
<evidence type="ECO:0000259" key="1">
    <source>
        <dbReference type="Pfam" id="PF24886"/>
    </source>
</evidence>
<proteinExistence type="predicted"/>
<dbReference type="RefSeq" id="WP_047052306.1">
    <property type="nucleotide sequence ID" value="NZ_CP103639.1"/>
</dbReference>
<protein>
    <recommendedName>
        <fullName evidence="1">DUF7740 domain-containing protein</fullName>
    </recommendedName>
</protein>
<dbReference type="EMBL" id="JAWZZT010000013">
    <property type="protein sequence ID" value="MDX7015979.1"/>
    <property type="molecule type" value="Genomic_DNA"/>
</dbReference>
<dbReference type="Proteomes" id="UP001279012">
    <property type="component" value="Unassembled WGS sequence"/>
</dbReference>